<evidence type="ECO:0000256" key="4">
    <source>
        <dbReference type="ARBA" id="ARBA00022692"/>
    </source>
</evidence>
<feature type="region of interest" description="Disordered" evidence="7">
    <location>
        <begin position="62"/>
        <end position="92"/>
    </location>
</feature>
<gene>
    <name evidence="9" type="ORF">BV898_08354</name>
</gene>
<organism evidence="9 10">
    <name type="scientific">Hypsibius exemplaris</name>
    <name type="common">Freshwater tardigrade</name>
    <dbReference type="NCBI Taxonomy" id="2072580"/>
    <lineage>
        <taxon>Eukaryota</taxon>
        <taxon>Metazoa</taxon>
        <taxon>Ecdysozoa</taxon>
        <taxon>Tardigrada</taxon>
        <taxon>Eutardigrada</taxon>
        <taxon>Parachela</taxon>
        <taxon>Hypsibioidea</taxon>
        <taxon>Hypsibiidae</taxon>
        <taxon>Hypsibius</taxon>
    </lineage>
</organism>
<keyword evidence="6 8" id="KW-0472">Membrane</keyword>
<keyword evidence="5 8" id="KW-1133">Transmembrane helix</keyword>
<reference evidence="10" key="1">
    <citation type="submission" date="2017-01" db="EMBL/GenBank/DDBJ databases">
        <title>Comparative genomics of anhydrobiosis in the tardigrade Hypsibius dujardini.</title>
        <authorList>
            <person name="Yoshida Y."/>
            <person name="Koutsovoulos G."/>
            <person name="Laetsch D."/>
            <person name="Stevens L."/>
            <person name="Kumar S."/>
            <person name="Horikawa D."/>
            <person name="Ishino K."/>
            <person name="Komine S."/>
            <person name="Tomita M."/>
            <person name="Blaxter M."/>
            <person name="Arakawa K."/>
        </authorList>
    </citation>
    <scope>NUCLEOTIDE SEQUENCE [LARGE SCALE GENOMIC DNA]</scope>
    <source>
        <strain evidence="10">Z151</strain>
    </source>
</reference>
<name>A0A1W0WR06_HYPEX</name>
<evidence type="ECO:0000256" key="3">
    <source>
        <dbReference type="ARBA" id="ARBA00022475"/>
    </source>
</evidence>
<comment type="subcellular location">
    <subcellularLocation>
        <location evidence="1">Apical cell membrane</location>
        <topology evidence="1">Multi-pass membrane protein</topology>
    </subcellularLocation>
</comment>
<evidence type="ECO:0000256" key="2">
    <source>
        <dbReference type="ARBA" id="ARBA00005808"/>
    </source>
</evidence>
<dbReference type="GO" id="GO:0005436">
    <property type="term" value="F:sodium:phosphate symporter activity"/>
    <property type="evidence" value="ECO:0007669"/>
    <property type="project" value="InterPro"/>
</dbReference>
<comment type="caution">
    <text evidence="9">The sequence shown here is derived from an EMBL/GenBank/DDBJ whole genome shotgun (WGS) entry which is preliminary data.</text>
</comment>
<keyword evidence="4 8" id="KW-0812">Transmembrane</keyword>
<feature type="transmembrane region" description="Helical" evidence="8">
    <location>
        <begin position="349"/>
        <end position="371"/>
    </location>
</feature>
<evidence type="ECO:0000256" key="6">
    <source>
        <dbReference type="ARBA" id="ARBA00023136"/>
    </source>
</evidence>
<dbReference type="EMBL" id="MTYJ01000059">
    <property type="protein sequence ID" value="OQV17583.1"/>
    <property type="molecule type" value="Genomic_DNA"/>
</dbReference>
<feature type="transmembrane region" description="Helical" evidence="8">
    <location>
        <begin position="201"/>
        <end position="222"/>
    </location>
</feature>
<feature type="transmembrane region" description="Helical" evidence="8">
    <location>
        <begin position="391"/>
        <end position="414"/>
    </location>
</feature>
<feature type="region of interest" description="Disordered" evidence="7">
    <location>
        <begin position="1"/>
        <end position="42"/>
    </location>
</feature>
<evidence type="ECO:0000256" key="8">
    <source>
        <dbReference type="SAM" id="Phobius"/>
    </source>
</evidence>
<evidence type="ECO:0000256" key="1">
    <source>
        <dbReference type="ARBA" id="ARBA00004424"/>
    </source>
</evidence>
<comment type="similarity">
    <text evidence="2">Belongs to the SLC34A transporter family.</text>
</comment>
<protein>
    <submittedName>
        <fullName evidence="9">Sodium-dependent phosphate transport protein 2B</fullName>
    </submittedName>
</protein>
<evidence type="ECO:0000313" key="10">
    <source>
        <dbReference type="Proteomes" id="UP000192578"/>
    </source>
</evidence>
<dbReference type="PANTHER" id="PTHR10010">
    <property type="entry name" value="SOLUTE CARRIER FAMILY 34 SODIUM PHOSPHATE , MEMBER 2-RELATED"/>
    <property type="match status" value="1"/>
</dbReference>
<accession>A0A1W0WR06</accession>
<dbReference type="Pfam" id="PF02690">
    <property type="entry name" value="Na_Pi_cotrans"/>
    <property type="match status" value="2"/>
</dbReference>
<dbReference type="AlphaFoldDB" id="A0A1W0WR06"/>
<evidence type="ECO:0000256" key="5">
    <source>
        <dbReference type="ARBA" id="ARBA00022989"/>
    </source>
</evidence>
<keyword evidence="10" id="KW-1185">Reference proteome</keyword>
<feature type="transmembrane region" description="Helical" evidence="8">
    <location>
        <begin position="468"/>
        <end position="489"/>
    </location>
</feature>
<dbReference type="PANTHER" id="PTHR10010:SF46">
    <property type="entry name" value="SODIUM-DEPENDENT PHOSPHATE TRANSPORT PROTEIN 2B"/>
    <property type="match status" value="1"/>
</dbReference>
<sequence>MPENPVFESDDPETGDSRSYGSSTIRVPHHEGRAASANGHYNEGYDEYRDVDIEMKNLSAKRNSKALRPSSLHRGSEFSSQQETLAKDPWAMPELADDGPAWSDLSRREKCRRTGFGILKALAALLLLYMFVISLDLLSSSFRILGGRAAGRTFQESELLSNPVVGLMIGVLVTVVVQSSSTSSSIVIAMVSSGMLDVPRAIYIIMGANVGTTITNTLVSLAQSADRTQFRRAFAGATIHDMFNWLTVLILLPLEVASGYLVKLTGAILSSWDPQRNEGGNVELLTAITKPLTQLIIQLDSKVIEDIAKNDPTAMNRTMIKESCHTKANPNKTCQFLFYNTGLGETNTGIIMVLISLALLCASLVGIVKILNSILKGTMAGALRKALNTDFPGRCSFMTGYAAMAIGAGITFLIQSSSVFTSALTPLVGLGVVSIERMYPLTLGSNIGTTGTGLLAAMASDPKSLKSALQVALSHLCFNITGILIWYPLPFMRLVPIELAKKLGTVTAKYRWFAVVYIILTFLIMPACIIGLTLAGSAVLMGVGIPLLLLIAAIVLINVLQAKAPQILPVFLQSWDFLPRCLRSLQPYDAILYKMSCIDCRCCCRKNSDESEDGKARN</sequence>
<dbReference type="GO" id="GO:0016324">
    <property type="term" value="C:apical plasma membrane"/>
    <property type="evidence" value="ECO:0007669"/>
    <property type="project" value="UniProtKB-SubCell"/>
</dbReference>
<keyword evidence="3" id="KW-1003">Cell membrane</keyword>
<dbReference type="NCBIfam" id="NF037997">
    <property type="entry name" value="Na_Pi_symport"/>
    <property type="match status" value="1"/>
</dbReference>
<dbReference type="NCBIfam" id="TIGR01013">
    <property type="entry name" value="2a58"/>
    <property type="match status" value="1"/>
</dbReference>
<dbReference type="OrthoDB" id="76259at2759"/>
<dbReference type="InterPro" id="IPR003841">
    <property type="entry name" value="Na/Pi_transpt"/>
</dbReference>
<evidence type="ECO:0000313" key="9">
    <source>
        <dbReference type="EMBL" id="OQV17583.1"/>
    </source>
</evidence>
<proteinExistence type="inferred from homology"/>
<feature type="transmembrane region" description="Helical" evidence="8">
    <location>
        <begin position="243"/>
        <end position="262"/>
    </location>
</feature>
<feature type="transmembrane region" description="Helical" evidence="8">
    <location>
        <begin position="538"/>
        <end position="560"/>
    </location>
</feature>
<feature type="transmembrane region" description="Helical" evidence="8">
    <location>
        <begin position="510"/>
        <end position="532"/>
    </location>
</feature>
<feature type="transmembrane region" description="Helical" evidence="8">
    <location>
        <begin position="116"/>
        <end position="138"/>
    </location>
</feature>
<dbReference type="GO" id="GO:0044341">
    <property type="term" value="P:sodium-dependent phosphate transport"/>
    <property type="evidence" value="ECO:0007669"/>
    <property type="project" value="InterPro"/>
</dbReference>
<dbReference type="Proteomes" id="UP000192578">
    <property type="component" value="Unassembled WGS sequence"/>
</dbReference>
<evidence type="ECO:0000256" key="7">
    <source>
        <dbReference type="SAM" id="MobiDB-lite"/>
    </source>
</evidence>